<reference evidence="3" key="1">
    <citation type="submission" date="2022-07" db="EMBL/GenBank/DDBJ databases">
        <title>Genome Sequence of Physisporinus lineatus.</title>
        <authorList>
            <person name="Buettner E."/>
        </authorList>
    </citation>
    <scope>NUCLEOTIDE SEQUENCE</scope>
    <source>
        <strain evidence="3">VT162</strain>
    </source>
</reference>
<accession>A0AAD5V7I8</accession>
<evidence type="ECO:0000256" key="2">
    <source>
        <dbReference type="SAM" id="Phobius"/>
    </source>
</evidence>
<evidence type="ECO:0000256" key="1">
    <source>
        <dbReference type="SAM" id="MobiDB-lite"/>
    </source>
</evidence>
<organism evidence="3 4">
    <name type="scientific">Meripilus lineatus</name>
    <dbReference type="NCBI Taxonomy" id="2056292"/>
    <lineage>
        <taxon>Eukaryota</taxon>
        <taxon>Fungi</taxon>
        <taxon>Dikarya</taxon>
        <taxon>Basidiomycota</taxon>
        <taxon>Agaricomycotina</taxon>
        <taxon>Agaricomycetes</taxon>
        <taxon>Polyporales</taxon>
        <taxon>Meripilaceae</taxon>
        <taxon>Meripilus</taxon>
    </lineage>
</organism>
<feature type="region of interest" description="Disordered" evidence="1">
    <location>
        <begin position="115"/>
        <end position="150"/>
    </location>
</feature>
<sequence>MRESHVSLNELISLIFRDGAIYLVIMALANSANVLTYYVLAPDLKGAIGTVSTQISVVLLSRAMLNIRRYGTISRRVPGSETSDGISGQMAFTTNFPVASGMEVLKTSTVMDAHPSSGIDSGSSSFRPSQQPLPMGKPCGPEDVTRLNPC</sequence>
<dbReference type="AlphaFoldDB" id="A0AAD5V7I8"/>
<feature type="transmembrane region" description="Helical" evidence="2">
    <location>
        <begin position="46"/>
        <end position="65"/>
    </location>
</feature>
<comment type="caution">
    <text evidence="3">The sequence shown here is derived from an EMBL/GenBank/DDBJ whole genome shotgun (WGS) entry which is preliminary data.</text>
</comment>
<dbReference type="EMBL" id="JANAWD010000076">
    <property type="protein sequence ID" value="KAJ3488035.1"/>
    <property type="molecule type" value="Genomic_DNA"/>
</dbReference>
<feature type="transmembrane region" description="Helical" evidence="2">
    <location>
        <begin position="20"/>
        <end position="40"/>
    </location>
</feature>
<feature type="compositionally biased region" description="Low complexity" evidence="1">
    <location>
        <begin position="116"/>
        <end position="125"/>
    </location>
</feature>
<evidence type="ECO:0000313" key="3">
    <source>
        <dbReference type="EMBL" id="KAJ3488035.1"/>
    </source>
</evidence>
<protein>
    <submittedName>
        <fullName evidence="3">Uncharacterized protein</fullName>
    </submittedName>
</protein>
<keyword evidence="2" id="KW-1133">Transmembrane helix</keyword>
<evidence type="ECO:0000313" key="4">
    <source>
        <dbReference type="Proteomes" id="UP001212997"/>
    </source>
</evidence>
<gene>
    <name evidence="3" type="ORF">NLI96_g3122</name>
</gene>
<proteinExistence type="predicted"/>
<name>A0AAD5V7I8_9APHY</name>
<dbReference type="Proteomes" id="UP001212997">
    <property type="component" value="Unassembled WGS sequence"/>
</dbReference>
<keyword evidence="2" id="KW-0472">Membrane</keyword>
<keyword evidence="2" id="KW-0812">Transmembrane</keyword>
<keyword evidence="4" id="KW-1185">Reference proteome</keyword>